<dbReference type="STRING" id="1042311.A0A2T3YTT4"/>
<dbReference type="Proteomes" id="UP000240493">
    <property type="component" value="Unassembled WGS sequence"/>
</dbReference>
<evidence type="ECO:0008006" key="3">
    <source>
        <dbReference type="Google" id="ProtNLM"/>
    </source>
</evidence>
<gene>
    <name evidence="1" type="ORF">M441DRAFT_152194</name>
</gene>
<dbReference type="EMBL" id="KZ679272">
    <property type="protein sequence ID" value="PTB35916.1"/>
    <property type="molecule type" value="Genomic_DNA"/>
</dbReference>
<organism evidence="1 2">
    <name type="scientific">Trichoderma asperellum (strain ATCC 204424 / CBS 433.97 / NBRC 101777)</name>
    <dbReference type="NCBI Taxonomy" id="1042311"/>
    <lineage>
        <taxon>Eukaryota</taxon>
        <taxon>Fungi</taxon>
        <taxon>Dikarya</taxon>
        <taxon>Ascomycota</taxon>
        <taxon>Pezizomycotina</taxon>
        <taxon>Sordariomycetes</taxon>
        <taxon>Hypocreomycetidae</taxon>
        <taxon>Hypocreales</taxon>
        <taxon>Hypocreaceae</taxon>
        <taxon>Trichoderma</taxon>
    </lineage>
</organism>
<dbReference type="Gene3D" id="3.30.559.10">
    <property type="entry name" value="Chloramphenicol acetyltransferase-like domain"/>
    <property type="match status" value="2"/>
</dbReference>
<accession>A0A2T3YTT4</accession>
<proteinExistence type="predicted"/>
<dbReference type="OrthoDB" id="21502at2759"/>
<protein>
    <recommendedName>
        <fullName evidence="3">Transferase family protein</fullName>
    </recommendedName>
</protein>
<keyword evidence="2" id="KW-1185">Reference proteome</keyword>
<evidence type="ECO:0000313" key="1">
    <source>
        <dbReference type="EMBL" id="PTB35916.1"/>
    </source>
</evidence>
<sequence>MSVQTKPSNEKVIPLSAKDQWRPISNIRSLAFIVVRDILDGELMKESLDKLITEHIPLLSSRIKPSGTDGWLQYHLTSPLPDNYDIFGWSVSNVGTTIGESKLVPEQNSQRGIAILPDVTVLESCWTPTDWPILRNQDKPETPLLLVHLTYYTDATIVAVSLPHCVSDQLGLGSVISSWTDLMQNKELVPFIDLPEGALEGDKTMSKKELHKKYEFRLKTKADRVGVVMGIIPELVTRSKETRCTLYFPVEVINGIRDRWQNEIQAKFGTEAVTITNGDAIAGIVIKFANLHRKHPKKQLFTSAVNVRGSHPSLPKSHKYLHNALVFAPTHAAISRSKPPASEIAYRTRLAIVQSLQPANMERGLAVARELYLHNILMHICEPWEFSYGVTNWCNAWHGIDFSAASIRRAEQGVEKMEEGDGAVPAPLVFGHALERNHPNRLSATIMSKGEGGYWVDFAAPNKGMEAIKALLRNDPNLETI</sequence>
<dbReference type="AlphaFoldDB" id="A0A2T3YTT4"/>
<reference evidence="1 2" key="1">
    <citation type="submission" date="2016-07" db="EMBL/GenBank/DDBJ databases">
        <title>Multiple horizontal gene transfer events from other fungi enriched the ability of initially mycotrophic Trichoderma (Ascomycota) to feed on dead plant biomass.</title>
        <authorList>
            <consortium name="DOE Joint Genome Institute"/>
            <person name="Aerts A."/>
            <person name="Atanasova L."/>
            <person name="Chenthamara K."/>
            <person name="Zhang J."/>
            <person name="Grujic M."/>
            <person name="Henrissat B."/>
            <person name="Kuo A."/>
            <person name="Salamov A."/>
            <person name="Lipzen A."/>
            <person name="Labutti K."/>
            <person name="Barry K."/>
            <person name="Miao Y."/>
            <person name="Rahimi M.J."/>
            <person name="Shen Q."/>
            <person name="Grigoriev I.V."/>
            <person name="Kubicek C.P."/>
            <person name="Druzhinina I.S."/>
        </authorList>
    </citation>
    <scope>NUCLEOTIDE SEQUENCE [LARGE SCALE GENOMIC DNA]</scope>
    <source>
        <strain evidence="1 2">CBS 433.97</strain>
    </source>
</reference>
<dbReference type="InterPro" id="IPR023213">
    <property type="entry name" value="CAT-like_dom_sf"/>
</dbReference>
<evidence type="ECO:0000313" key="2">
    <source>
        <dbReference type="Proteomes" id="UP000240493"/>
    </source>
</evidence>
<name>A0A2T3YTT4_TRIA4</name>